<evidence type="ECO:0000313" key="6">
    <source>
        <dbReference type="EMBL" id="CAB3227651.1"/>
    </source>
</evidence>
<organism evidence="6 7">
    <name type="scientific">Arctia plantaginis</name>
    <name type="common">Wood tiger moth</name>
    <name type="synonym">Phalaena plantaginis</name>
    <dbReference type="NCBI Taxonomy" id="874455"/>
    <lineage>
        <taxon>Eukaryota</taxon>
        <taxon>Metazoa</taxon>
        <taxon>Ecdysozoa</taxon>
        <taxon>Arthropoda</taxon>
        <taxon>Hexapoda</taxon>
        <taxon>Insecta</taxon>
        <taxon>Pterygota</taxon>
        <taxon>Neoptera</taxon>
        <taxon>Endopterygota</taxon>
        <taxon>Lepidoptera</taxon>
        <taxon>Glossata</taxon>
        <taxon>Ditrysia</taxon>
        <taxon>Noctuoidea</taxon>
        <taxon>Erebidae</taxon>
        <taxon>Arctiinae</taxon>
        <taxon>Arctia</taxon>
    </lineage>
</organism>
<name>A0A8S0Z677_ARCPL</name>
<keyword evidence="3 4" id="KW-0808">Transferase</keyword>
<gene>
    <name evidence="6" type="ORF">APLA_LOCUS3344</name>
</gene>
<feature type="signal peptide" evidence="5">
    <location>
        <begin position="1"/>
        <end position="21"/>
    </location>
</feature>
<dbReference type="EC" id="2.4.1.17" evidence="5"/>
<feature type="chain" id="PRO_5035963171" description="UDP-glucuronosyltransferase" evidence="5">
    <location>
        <begin position="22"/>
        <end position="453"/>
    </location>
</feature>
<dbReference type="InterPro" id="IPR002213">
    <property type="entry name" value="UDP_glucos_trans"/>
</dbReference>
<sequence>MLLIYLTVVFCVQYQAGLVDTARILGVFPVPSISHQIVFRALMLELSKNGHELVIITPNPALPKDRPKDNITEIDTSAVYQVMGRLYDEAQGKNMLKRGIVIDIESLLTGHSDRGMTELISYQLDLPEVKALLEDQTQKFDLIFVEAIANYHLIVTNRFKAPVIWFSSFFGFPEHYNSMGAVAWHPTFYPHFYRQKYANLTLWERIREIYLEWRIFQMIKTSEEYDDSKLRKRFGPKTPAIAELKKNIDVMFVNSHPIFASNRPVPPSVIYLGALHLQKVKDLPEELQNYLDDSTRGVIYVSFGSNVRPSMMDSELLEVFLETFKLLPYDVLWKFDYENLENVPKNVKIHKWFPQRDLLQHPKIKLFITQGGLQSIDEAIDASVPLVGLPMLADQWYNINKCVDLGIAEQVDVLTMTTNDLVRAVTKVVTNISYKENFVIIEARELRSYDRVC</sequence>
<dbReference type="GO" id="GO:0016020">
    <property type="term" value="C:membrane"/>
    <property type="evidence" value="ECO:0007669"/>
    <property type="project" value="UniProtKB-SubCell"/>
</dbReference>
<dbReference type="InterPro" id="IPR035595">
    <property type="entry name" value="UDP_glycos_trans_CS"/>
</dbReference>
<comment type="subcellular location">
    <subcellularLocation>
        <location evidence="5">Membrane</location>
        <topology evidence="5">Single-pass membrane protein</topology>
    </subcellularLocation>
</comment>
<dbReference type="FunFam" id="3.40.50.2000:FF:000021">
    <property type="entry name" value="UDP-glucuronosyltransferase"/>
    <property type="match status" value="1"/>
</dbReference>
<keyword evidence="7" id="KW-1185">Reference proteome</keyword>
<proteinExistence type="inferred from homology"/>
<comment type="caution">
    <text evidence="6">The sequence shown here is derived from an EMBL/GenBank/DDBJ whole genome shotgun (WGS) entry which is preliminary data.</text>
</comment>
<dbReference type="InterPro" id="IPR050271">
    <property type="entry name" value="UDP-glycosyltransferase"/>
</dbReference>
<evidence type="ECO:0000256" key="2">
    <source>
        <dbReference type="ARBA" id="ARBA00022676"/>
    </source>
</evidence>
<comment type="catalytic activity">
    <reaction evidence="5">
        <text>glucuronate acceptor + UDP-alpha-D-glucuronate = acceptor beta-D-glucuronoside + UDP + H(+)</text>
        <dbReference type="Rhea" id="RHEA:21032"/>
        <dbReference type="ChEBI" id="CHEBI:15378"/>
        <dbReference type="ChEBI" id="CHEBI:58052"/>
        <dbReference type="ChEBI" id="CHEBI:58223"/>
        <dbReference type="ChEBI" id="CHEBI:132367"/>
        <dbReference type="ChEBI" id="CHEBI:132368"/>
        <dbReference type="EC" id="2.4.1.17"/>
    </reaction>
</comment>
<keyword evidence="5" id="KW-0732">Signal</keyword>
<reference evidence="6 7" key="1">
    <citation type="submission" date="2020-04" db="EMBL/GenBank/DDBJ databases">
        <authorList>
            <person name="Wallbank WR R."/>
            <person name="Pardo Diaz C."/>
            <person name="Kozak K."/>
            <person name="Martin S."/>
            <person name="Jiggins C."/>
            <person name="Moest M."/>
            <person name="Warren A I."/>
            <person name="Byers J.R.P. K."/>
            <person name="Montejo-Kovacevich G."/>
            <person name="Yen C E."/>
        </authorList>
    </citation>
    <scope>NUCLEOTIDE SEQUENCE [LARGE SCALE GENOMIC DNA]</scope>
</reference>
<dbReference type="Gene3D" id="3.40.50.2000">
    <property type="entry name" value="Glycogen Phosphorylase B"/>
    <property type="match status" value="2"/>
</dbReference>
<dbReference type="EMBL" id="CADEBC010000288">
    <property type="protein sequence ID" value="CAB3227651.1"/>
    <property type="molecule type" value="Genomic_DNA"/>
</dbReference>
<accession>A0A8S0Z677</accession>
<dbReference type="PROSITE" id="PS00375">
    <property type="entry name" value="UDPGT"/>
    <property type="match status" value="1"/>
</dbReference>
<keyword evidence="2 4" id="KW-0328">Glycosyltransferase</keyword>
<dbReference type="CDD" id="cd03784">
    <property type="entry name" value="GT1_Gtf-like"/>
    <property type="match status" value="1"/>
</dbReference>
<dbReference type="OrthoDB" id="5835829at2759"/>
<protein>
    <recommendedName>
        <fullName evidence="5">UDP-glucuronosyltransferase</fullName>
        <ecNumber evidence="5">2.4.1.17</ecNumber>
    </recommendedName>
</protein>
<dbReference type="Pfam" id="PF00201">
    <property type="entry name" value="UDPGT"/>
    <property type="match status" value="1"/>
</dbReference>
<evidence type="ECO:0000256" key="5">
    <source>
        <dbReference type="RuleBase" id="RU362059"/>
    </source>
</evidence>
<dbReference type="AlphaFoldDB" id="A0A8S0Z677"/>
<evidence type="ECO:0000313" key="7">
    <source>
        <dbReference type="Proteomes" id="UP000494106"/>
    </source>
</evidence>
<evidence type="ECO:0000256" key="1">
    <source>
        <dbReference type="ARBA" id="ARBA00009995"/>
    </source>
</evidence>
<evidence type="ECO:0000256" key="3">
    <source>
        <dbReference type="ARBA" id="ARBA00022679"/>
    </source>
</evidence>
<dbReference type="PANTHER" id="PTHR48043:SF145">
    <property type="entry name" value="FI06409P-RELATED"/>
    <property type="match status" value="1"/>
</dbReference>
<comment type="similarity">
    <text evidence="1 4">Belongs to the UDP-glycosyltransferase family.</text>
</comment>
<dbReference type="PANTHER" id="PTHR48043">
    <property type="entry name" value="EG:EG0003.4 PROTEIN-RELATED"/>
    <property type="match status" value="1"/>
</dbReference>
<dbReference type="Proteomes" id="UP000494106">
    <property type="component" value="Unassembled WGS sequence"/>
</dbReference>
<evidence type="ECO:0000256" key="4">
    <source>
        <dbReference type="RuleBase" id="RU003718"/>
    </source>
</evidence>
<dbReference type="SUPFAM" id="SSF53756">
    <property type="entry name" value="UDP-Glycosyltransferase/glycogen phosphorylase"/>
    <property type="match status" value="1"/>
</dbReference>
<dbReference type="GO" id="GO:0015020">
    <property type="term" value="F:glucuronosyltransferase activity"/>
    <property type="evidence" value="ECO:0007669"/>
    <property type="project" value="UniProtKB-EC"/>
</dbReference>